<dbReference type="GO" id="GO:0005509">
    <property type="term" value="F:calcium ion binding"/>
    <property type="evidence" value="ECO:0007669"/>
    <property type="project" value="TreeGrafter"/>
</dbReference>
<comment type="caution">
    <text evidence="4">The sequence shown here is derived from an EMBL/GenBank/DDBJ whole genome shotgun (WGS) entry which is preliminary data.</text>
</comment>
<evidence type="ECO:0000256" key="1">
    <source>
        <dbReference type="ARBA" id="ARBA00014759"/>
    </source>
</evidence>
<reference evidence="4 5" key="1">
    <citation type="journal article" date="2019" name="Sci. Rep.">
        <title>Comparative genomics of chytrid fungi reveal insights into the obligate biotrophic and pathogenic lifestyle of Synchytrium endobioticum.</title>
        <authorList>
            <person name="van de Vossenberg B.T.L.H."/>
            <person name="Warris S."/>
            <person name="Nguyen H.D.T."/>
            <person name="van Gent-Pelzer M.P.E."/>
            <person name="Joly D.L."/>
            <person name="van de Geest H.C."/>
            <person name="Bonants P.J.M."/>
            <person name="Smith D.S."/>
            <person name="Levesque C.A."/>
            <person name="van der Lee T.A.J."/>
        </authorList>
    </citation>
    <scope>NUCLEOTIDE SEQUENCE [LARGE SCALE GENOMIC DNA]</scope>
    <source>
        <strain evidence="4 5">CBS 675.73</strain>
    </source>
</reference>
<dbReference type="PROSITE" id="PS51797">
    <property type="entry name" value="TCTP_3"/>
    <property type="match status" value="1"/>
</dbReference>
<dbReference type="InterPro" id="IPR018105">
    <property type="entry name" value="Translational_control_tumour_p"/>
</dbReference>
<organism evidence="4 5">
    <name type="scientific">Chytriomyces confervae</name>
    <dbReference type="NCBI Taxonomy" id="246404"/>
    <lineage>
        <taxon>Eukaryota</taxon>
        <taxon>Fungi</taxon>
        <taxon>Fungi incertae sedis</taxon>
        <taxon>Chytridiomycota</taxon>
        <taxon>Chytridiomycota incertae sedis</taxon>
        <taxon>Chytridiomycetes</taxon>
        <taxon>Chytridiales</taxon>
        <taxon>Chytriomycetaceae</taxon>
        <taxon>Chytriomyces</taxon>
    </lineage>
</organism>
<feature type="domain" description="TCTP" evidence="3">
    <location>
        <begin position="1"/>
        <end position="169"/>
    </location>
</feature>
<dbReference type="PANTHER" id="PTHR11991:SF0">
    <property type="entry name" value="TRANSLATIONALLY-CONTROLLED TUMOR PROTEIN"/>
    <property type="match status" value="1"/>
</dbReference>
<dbReference type="GO" id="GO:0005737">
    <property type="term" value="C:cytoplasm"/>
    <property type="evidence" value="ECO:0007669"/>
    <property type="project" value="TreeGrafter"/>
</dbReference>
<comment type="similarity">
    <text evidence="2">Belongs to the TCTP family.</text>
</comment>
<dbReference type="Gene3D" id="2.170.150.10">
    <property type="entry name" value="Metal Binding Protein, Guanine Nucleotide Exchange Factor, Chain A"/>
    <property type="match status" value="1"/>
</dbReference>
<dbReference type="InterPro" id="IPR018103">
    <property type="entry name" value="Translation_control_tumour_CS"/>
</dbReference>
<sequence length="169" mass="18950">MLLFTDIISGDEVLSDAYKIVEVDDFLMEVDCQMIKIKEGDVDIGANASAEGGGDDDGVEEGEQIVNNVIYSFRLQASGFDKKGYMTYIKGYMKAVKEHLTSINSPRLADFESKAKVAVKKILENFGDYEFYVSEGMNPDGMVLLLNYREDGTTPYFTYWKDGLKSQKV</sequence>
<dbReference type="Proteomes" id="UP000320333">
    <property type="component" value="Unassembled WGS sequence"/>
</dbReference>
<dbReference type="EMBL" id="QEAP01000554">
    <property type="protein sequence ID" value="TPX64301.1"/>
    <property type="molecule type" value="Genomic_DNA"/>
</dbReference>
<evidence type="ECO:0000259" key="3">
    <source>
        <dbReference type="PROSITE" id="PS51797"/>
    </source>
</evidence>
<dbReference type="PROSITE" id="PS01002">
    <property type="entry name" value="TCTP_1"/>
    <property type="match status" value="1"/>
</dbReference>
<dbReference type="InterPro" id="IPR011323">
    <property type="entry name" value="Mss4/transl-control_tumour"/>
</dbReference>
<dbReference type="STRING" id="246404.A0A507EKI0"/>
<evidence type="ECO:0000256" key="2">
    <source>
        <dbReference type="PROSITE-ProRule" id="PRU01133"/>
    </source>
</evidence>
<dbReference type="InterPro" id="IPR011057">
    <property type="entry name" value="Mss4-like_sf"/>
</dbReference>
<dbReference type="SUPFAM" id="SSF51316">
    <property type="entry name" value="Mss4-like"/>
    <property type="match status" value="1"/>
</dbReference>
<proteinExistence type="inferred from homology"/>
<keyword evidence="5" id="KW-1185">Reference proteome</keyword>
<accession>A0A507EKI0</accession>
<evidence type="ECO:0000313" key="5">
    <source>
        <dbReference type="Proteomes" id="UP000320333"/>
    </source>
</evidence>
<dbReference type="FunFam" id="2.170.150.10:FF:000002">
    <property type="entry name" value="Translationally-controlled tumor protein homolog"/>
    <property type="match status" value="1"/>
</dbReference>
<dbReference type="PANTHER" id="PTHR11991">
    <property type="entry name" value="TRANSLATIONALLY CONTROLLED TUMOR PROTEIN-RELATED"/>
    <property type="match status" value="1"/>
</dbReference>
<dbReference type="OrthoDB" id="10248936at2759"/>
<protein>
    <recommendedName>
        <fullName evidence="1">Translationally-controlled tumor protein homolog</fullName>
    </recommendedName>
</protein>
<dbReference type="Pfam" id="PF00838">
    <property type="entry name" value="TCTP"/>
    <property type="match status" value="1"/>
</dbReference>
<gene>
    <name evidence="4" type="ORF">CcCBS67573_g08450</name>
</gene>
<dbReference type="InterPro" id="IPR034737">
    <property type="entry name" value="TCTP"/>
</dbReference>
<name>A0A507EKI0_9FUNG</name>
<evidence type="ECO:0000313" key="4">
    <source>
        <dbReference type="EMBL" id="TPX64301.1"/>
    </source>
</evidence>
<dbReference type="AlphaFoldDB" id="A0A507EKI0"/>
<dbReference type="PRINTS" id="PR01653">
    <property type="entry name" value="TCTPROTEIN"/>
</dbReference>